<dbReference type="Proteomes" id="UP000263273">
    <property type="component" value="Unassembled WGS sequence"/>
</dbReference>
<gene>
    <name evidence="2" type="ORF">DDZ44_02990</name>
</gene>
<dbReference type="InterPro" id="IPR001279">
    <property type="entry name" value="Metallo-B-lactamas"/>
</dbReference>
<dbReference type="EMBL" id="DNZF01000061">
    <property type="protein sequence ID" value="HBK52891.1"/>
    <property type="molecule type" value="Genomic_DNA"/>
</dbReference>
<protein>
    <submittedName>
        <fullName evidence="2">Zn-dependent hydrolase</fullName>
    </submittedName>
</protein>
<keyword evidence="2" id="KW-0378">Hydrolase</keyword>
<evidence type="ECO:0000313" key="3">
    <source>
        <dbReference type="Proteomes" id="UP000263273"/>
    </source>
</evidence>
<dbReference type="SMART" id="SM00849">
    <property type="entry name" value="Lactamase_B"/>
    <property type="match status" value="1"/>
</dbReference>
<evidence type="ECO:0000313" key="2">
    <source>
        <dbReference type="EMBL" id="HBK52891.1"/>
    </source>
</evidence>
<accession>A0A354YW21</accession>
<organism evidence="2 3">
    <name type="scientific">Syntrophomonas wolfei</name>
    <dbReference type="NCBI Taxonomy" id="863"/>
    <lineage>
        <taxon>Bacteria</taxon>
        <taxon>Bacillati</taxon>
        <taxon>Bacillota</taxon>
        <taxon>Clostridia</taxon>
        <taxon>Eubacteriales</taxon>
        <taxon>Syntrophomonadaceae</taxon>
        <taxon>Syntrophomonas</taxon>
    </lineage>
</organism>
<reference evidence="2 3" key="1">
    <citation type="journal article" date="2018" name="Nat. Biotechnol.">
        <title>A standardized bacterial taxonomy based on genome phylogeny substantially revises the tree of life.</title>
        <authorList>
            <person name="Parks D.H."/>
            <person name="Chuvochina M."/>
            <person name="Waite D.W."/>
            <person name="Rinke C."/>
            <person name="Skarshewski A."/>
            <person name="Chaumeil P.A."/>
            <person name="Hugenholtz P."/>
        </authorList>
    </citation>
    <scope>NUCLEOTIDE SEQUENCE [LARGE SCALE GENOMIC DNA]</scope>
    <source>
        <strain evidence="2">UBA10948</strain>
    </source>
</reference>
<feature type="domain" description="Metallo-beta-lactamase" evidence="1">
    <location>
        <begin position="36"/>
        <end position="205"/>
    </location>
</feature>
<dbReference type="Gene3D" id="3.60.15.10">
    <property type="entry name" value="Ribonuclease Z/Hydroxyacylglutathione hydrolase-like"/>
    <property type="match status" value="1"/>
</dbReference>
<dbReference type="GO" id="GO:0016787">
    <property type="term" value="F:hydrolase activity"/>
    <property type="evidence" value="ECO:0007669"/>
    <property type="project" value="UniProtKB-KW"/>
</dbReference>
<dbReference type="InterPro" id="IPR036866">
    <property type="entry name" value="RibonucZ/Hydroxyglut_hydro"/>
</dbReference>
<dbReference type="InterPro" id="IPR050855">
    <property type="entry name" value="NDM-1-like"/>
</dbReference>
<dbReference type="STRING" id="378794.GCA_001570625_02177"/>
<dbReference type="PANTHER" id="PTHR42951:SF22">
    <property type="entry name" value="METALLO BETA-LACTAMASE SUPERFAMILY LIPOPROTEIN"/>
    <property type="match status" value="1"/>
</dbReference>
<dbReference type="PANTHER" id="PTHR42951">
    <property type="entry name" value="METALLO-BETA-LACTAMASE DOMAIN-CONTAINING"/>
    <property type="match status" value="1"/>
</dbReference>
<dbReference type="AlphaFoldDB" id="A0A354YW21"/>
<dbReference type="SUPFAM" id="SSF56281">
    <property type="entry name" value="Metallo-hydrolase/oxidoreductase"/>
    <property type="match status" value="1"/>
</dbReference>
<dbReference type="Pfam" id="PF00753">
    <property type="entry name" value="Lactamase_B"/>
    <property type="match status" value="1"/>
</dbReference>
<evidence type="ECO:0000259" key="1">
    <source>
        <dbReference type="SMART" id="SM00849"/>
    </source>
</evidence>
<comment type="caution">
    <text evidence="2">The sequence shown here is derived from an EMBL/GenBank/DDBJ whole genome shotgun (WGS) entry which is preliminary data.</text>
</comment>
<proteinExistence type="predicted"/>
<sequence>MGKEVNIIMFDVFNYEDIICARGSREMPWKPSFQMNVYYYLIDGLLIDSGPYSLAEEAIEFFNAHKIEQIFLSHIHEDHAGMAYWLQEKMQVPIYLHESSLEEARQEPELAKYRLDIWGRRKPFNAEPINDTIKTGSYVFDVIDSPGHYPYHKVLHEKNKGWLFSGDLLNNLKPKSVMFDENMNETILSIKKILDLDFTTVFCTHSGIRKNAKVLFQYKLNYLLELQKDIQTLRNRGFTNTEIAQQLFPGPDPIGSLSGGEFSPYYLVSTL</sequence>
<name>A0A354YW21_9FIRM</name>